<reference evidence="1" key="1">
    <citation type="submission" date="2020-11" db="EMBL/GenBank/DDBJ databases">
        <authorList>
            <consortium name="DOE Joint Genome Institute"/>
            <person name="Ahrendt S."/>
            <person name="Riley R."/>
            <person name="Andreopoulos W."/>
            <person name="Labutti K."/>
            <person name="Pangilinan J."/>
            <person name="Ruiz-Duenas F.J."/>
            <person name="Barrasa J.M."/>
            <person name="Sanchez-Garcia M."/>
            <person name="Camarero S."/>
            <person name="Miyauchi S."/>
            <person name="Serrano A."/>
            <person name="Linde D."/>
            <person name="Babiker R."/>
            <person name="Drula E."/>
            <person name="Ayuso-Fernandez I."/>
            <person name="Pacheco R."/>
            <person name="Padilla G."/>
            <person name="Ferreira P."/>
            <person name="Barriuso J."/>
            <person name="Kellner H."/>
            <person name="Castanera R."/>
            <person name="Alfaro M."/>
            <person name="Ramirez L."/>
            <person name="Pisabarro A.G."/>
            <person name="Kuo A."/>
            <person name="Tritt A."/>
            <person name="Lipzen A."/>
            <person name="He G."/>
            <person name="Yan M."/>
            <person name="Ng V."/>
            <person name="Cullen D."/>
            <person name="Martin F."/>
            <person name="Rosso M.-N."/>
            <person name="Henrissat B."/>
            <person name="Hibbett D."/>
            <person name="Martinez A.T."/>
            <person name="Grigoriev I.V."/>
        </authorList>
    </citation>
    <scope>NUCLEOTIDE SEQUENCE</scope>
    <source>
        <strain evidence="1">MF-IS2</strain>
    </source>
</reference>
<proteinExistence type="predicted"/>
<name>A0A9P6C347_9AGAR</name>
<dbReference type="EMBL" id="MU151222">
    <property type="protein sequence ID" value="KAF9446948.1"/>
    <property type="molecule type" value="Genomic_DNA"/>
</dbReference>
<protein>
    <submittedName>
        <fullName evidence="1">Uncharacterized protein</fullName>
    </submittedName>
</protein>
<keyword evidence="2" id="KW-1185">Reference proteome</keyword>
<accession>A0A9P6C347</accession>
<evidence type="ECO:0000313" key="2">
    <source>
        <dbReference type="Proteomes" id="UP000807342"/>
    </source>
</evidence>
<comment type="caution">
    <text evidence="1">The sequence shown here is derived from an EMBL/GenBank/DDBJ whole genome shotgun (WGS) entry which is preliminary data.</text>
</comment>
<dbReference type="AlphaFoldDB" id="A0A9P6C347"/>
<organism evidence="1 2">
    <name type="scientific">Macrolepiota fuliginosa MF-IS2</name>
    <dbReference type="NCBI Taxonomy" id="1400762"/>
    <lineage>
        <taxon>Eukaryota</taxon>
        <taxon>Fungi</taxon>
        <taxon>Dikarya</taxon>
        <taxon>Basidiomycota</taxon>
        <taxon>Agaricomycotina</taxon>
        <taxon>Agaricomycetes</taxon>
        <taxon>Agaricomycetidae</taxon>
        <taxon>Agaricales</taxon>
        <taxon>Agaricineae</taxon>
        <taxon>Agaricaceae</taxon>
        <taxon>Macrolepiota</taxon>
    </lineage>
</organism>
<dbReference type="Proteomes" id="UP000807342">
    <property type="component" value="Unassembled WGS sequence"/>
</dbReference>
<gene>
    <name evidence="1" type="ORF">P691DRAFT_803246</name>
</gene>
<evidence type="ECO:0000313" key="1">
    <source>
        <dbReference type="EMBL" id="KAF9446948.1"/>
    </source>
</evidence>
<sequence>MGWKDLAELTSRDLRIDVMEGGGNALALVKLVEDINTLRVRMEKTQKILDNIKTITTSSQERSGSLNNSCPSVINRSCNLLEDGEVWQDASTTRVVQWEYFKEVREYVVSLSRNSTRNEQLHRFQELESLAASCVAPLPRVGDVPEELEKVITIASIKNVRREVERVLVEIEDRFLRFKVMECARVRRNLERVDEVTSILCWGASALETL</sequence>